<dbReference type="EMBL" id="MU250543">
    <property type="protein sequence ID" value="KAG7443744.1"/>
    <property type="molecule type" value="Genomic_DNA"/>
</dbReference>
<keyword evidence="4" id="KW-1185">Reference proteome</keyword>
<feature type="transmembrane region" description="Helical" evidence="2">
    <location>
        <begin position="404"/>
        <end position="424"/>
    </location>
</feature>
<feature type="region of interest" description="Disordered" evidence="1">
    <location>
        <begin position="68"/>
        <end position="94"/>
    </location>
</feature>
<evidence type="ECO:0000256" key="2">
    <source>
        <dbReference type="SAM" id="Phobius"/>
    </source>
</evidence>
<evidence type="ECO:0000313" key="4">
    <source>
        <dbReference type="Proteomes" id="UP000812287"/>
    </source>
</evidence>
<dbReference type="OrthoDB" id="2956246at2759"/>
<dbReference type="GeneID" id="66106636"/>
<proteinExistence type="predicted"/>
<keyword evidence="2" id="KW-1133">Transmembrane helix</keyword>
<feature type="compositionally biased region" description="Basic residues" evidence="1">
    <location>
        <begin position="78"/>
        <end position="87"/>
    </location>
</feature>
<comment type="caution">
    <text evidence="3">The sequence shown here is derived from an EMBL/GenBank/DDBJ whole genome shotgun (WGS) entry which is preliminary data.</text>
</comment>
<evidence type="ECO:0000313" key="3">
    <source>
        <dbReference type="EMBL" id="KAG7443744.1"/>
    </source>
</evidence>
<dbReference type="AlphaFoldDB" id="A0A9P7VPQ1"/>
<dbReference type="RefSeq" id="XP_043037244.1">
    <property type="nucleotide sequence ID" value="XM_043184339.1"/>
</dbReference>
<dbReference type="Proteomes" id="UP000812287">
    <property type="component" value="Unassembled WGS sequence"/>
</dbReference>
<keyword evidence="2" id="KW-0472">Membrane</keyword>
<feature type="transmembrane region" description="Helical" evidence="2">
    <location>
        <begin position="373"/>
        <end position="398"/>
    </location>
</feature>
<gene>
    <name evidence="3" type="ORF">BT62DRAFT_921689</name>
</gene>
<sequence>MPENGDGVSREKPAILNTKVEVTTAQLGTQPKFGIVHPSGDDGGKDLNLDDGDDNSHIYHDILSLSCSRPHSHEKPQQGRRYHRRAGSVRDQSSKTKSELSRIYALKFPIFRILMDCRRQGMAVMTAAMLREAMRDSIIEGWIVVIVDEVDKYWKTTKIHDLGNSISCHCALPKVAPCSVPKMSISSITRKLIARTADTSDVWTISFNLSVSVNFPALSGRAGAFVALTAALRGSFGDNERFRQAGNASTSSISGHITLESAGLIALADLSDVALRTALTGTASYLDVLVLAPGMHQQQSAVKINDGELPDTASMTNGYIFRLENPATVHYLRHIGRIGQLVTAHVSPKPPCRLNPFTNRFFKIDLSPHITPVFVTGIHATLLYLTCPILTIVVSALLGAIRDWWAFGVLGMLVLTRFINVVVIKRRSKEGWKGKKEPGVEGDIFILLSQDRWVRLQGLVDDLKAVTAGQWLRGETAEEGFSVGFATLLVYACAALAGNASTVGSLHIACLLLSSPALCHFS</sequence>
<reference evidence="3" key="1">
    <citation type="submission" date="2020-11" db="EMBL/GenBank/DDBJ databases">
        <title>Adaptations for nitrogen fixation in a non-lichenized fungal sporocarp promotes dispersal by wood-feeding termites.</title>
        <authorList>
            <consortium name="DOE Joint Genome Institute"/>
            <person name="Koch R.A."/>
            <person name="Yoon G."/>
            <person name="Arayal U."/>
            <person name="Lail K."/>
            <person name="Amirebrahimi M."/>
            <person name="Labutti K."/>
            <person name="Lipzen A."/>
            <person name="Riley R."/>
            <person name="Barry K."/>
            <person name="Henrissat B."/>
            <person name="Grigoriev I.V."/>
            <person name="Herr J.R."/>
            <person name="Aime M.C."/>
        </authorList>
    </citation>
    <scope>NUCLEOTIDE SEQUENCE</scope>
    <source>
        <strain evidence="3">MCA 3950</strain>
    </source>
</reference>
<name>A0A9P7VPQ1_9AGAR</name>
<evidence type="ECO:0000256" key="1">
    <source>
        <dbReference type="SAM" id="MobiDB-lite"/>
    </source>
</evidence>
<accession>A0A9P7VPQ1</accession>
<keyword evidence="2" id="KW-0812">Transmembrane</keyword>
<organism evidence="3 4">
    <name type="scientific">Guyanagaster necrorhizus</name>
    <dbReference type="NCBI Taxonomy" id="856835"/>
    <lineage>
        <taxon>Eukaryota</taxon>
        <taxon>Fungi</taxon>
        <taxon>Dikarya</taxon>
        <taxon>Basidiomycota</taxon>
        <taxon>Agaricomycotina</taxon>
        <taxon>Agaricomycetes</taxon>
        <taxon>Agaricomycetidae</taxon>
        <taxon>Agaricales</taxon>
        <taxon>Marasmiineae</taxon>
        <taxon>Physalacriaceae</taxon>
        <taxon>Guyanagaster</taxon>
    </lineage>
</organism>
<protein>
    <submittedName>
        <fullName evidence="3">Uncharacterized protein</fullName>
    </submittedName>
</protein>